<dbReference type="PANTHER" id="PTHR31157">
    <property type="entry name" value="SCP DOMAIN-CONTAINING PROTEIN"/>
    <property type="match status" value="1"/>
</dbReference>
<dbReference type="CDD" id="cd05379">
    <property type="entry name" value="CAP_bacterial"/>
    <property type="match status" value="1"/>
</dbReference>
<dbReference type="Pfam" id="PF00188">
    <property type="entry name" value="CAP"/>
    <property type="match status" value="1"/>
</dbReference>
<feature type="domain" description="CAP-associated" evidence="3">
    <location>
        <begin position="50"/>
        <end position="188"/>
    </location>
</feature>
<organism evidence="4 5">
    <name type="scientific">Mesobacillus zeae</name>
    <dbReference type="NCBI Taxonomy" id="1917180"/>
    <lineage>
        <taxon>Bacteria</taxon>
        <taxon>Bacillati</taxon>
        <taxon>Bacillota</taxon>
        <taxon>Bacilli</taxon>
        <taxon>Bacillales</taxon>
        <taxon>Bacillaceae</taxon>
        <taxon>Mesobacillus</taxon>
    </lineage>
</organism>
<dbReference type="Proteomes" id="UP000265816">
    <property type="component" value="Unassembled WGS sequence"/>
</dbReference>
<evidence type="ECO:0000256" key="1">
    <source>
        <dbReference type="SAM" id="MobiDB-lite"/>
    </source>
</evidence>
<dbReference type="InterPro" id="IPR014044">
    <property type="entry name" value="CAP_dom"/>
</dbReference>
<feature type="region of interest" description="Disordered" evidence="1">
    <location>
        <begin position="1"/>
        <end position="41"/>
    </location>
</feature>
<proteinExistence type="predicted"/>
<comment type="caution">
    <text evidence="4">The sequence shown here is derived from an EMBL/GenBank/DDBJ whole genome shotgun (WGS) entry which is preliminary data.</text>
</comment>
<dbReference type="OrthoDB" id="9783944at2"/>
<dbReference type="Gene3D" id="3.40.33.10">
    <property type="entry name" value="CAP"/>
    <property type="match status" value="1"/>
</dbReference>
<feature type="domain" description="SCP" evidence="2">
    <location>
        <begin position="220"/>
        <end position="328"/>
    </location>
</feature>
<reference evidence="4 5" key="1">
    <citation type="submission" date="2018-08" db="EMBL/GenBank/DDBJ databases">
        <title>Bacillus jemisoniae sp. nov., Bacillus chryseoplanitiae sp. nov., Bacillus resnikiae sp. nov., and Bacillus frankliniae sp. nov., isolated from Viking spacecraft and associated surfaces.</title>
        <authorList>
            <person name="Seuylemezian A."/>
            <person name="Vaishampayan P."/>
        </authorList>
    </citation>
    <scope>NUCLEOTIDE SEQUENCE [LARGE SCALE GENOMIC DNA]</scope>
    <source>
        <strain evidence="4 5">JJ-247</strain>
    </source>
</reference>
<dbReference type="PANTHER" id="PTHR31157:SF26">
    <property type="entry name" value="SCP-LIKE EXTRACELLULAR PROTEIN"/>
    <property type="match status" value="1"/>
</dbReference>
<dbReference type="Pfam" id="PF14504">
    <property type="entry name" value="CAP_assoc_N"/>
    <property type="match status" value="1"/>
</dbReference>
<accession>A0A398BD34</accession>
<protein>
    <recommendedName>
        <fullName evidence="6">Serine protease</fullName>
    </recommendedName>
</protein>
<dbReference type="EMBL" id="QWVT01000008">
    <property type="protein sequence ID" value="RID88139.1"/>
    <property type="molecule type" value="Genomic_DNA"/>
</dbReference>
<evidence type="ECO:0008006" key="6">
    <source>
        <dbReference type="Google" id="ProtNLM"/>
    </source>
</evidence>
<name>A0A398BD34_9BACI</name>
<dbReference type="AlphaFoldDB" id="A0A398BD34"/>
<evidence type="ECO:0000259" key="2">
    <source>
        <dbReference type="Pfam" id="PF00188"/>
    </source>
</evidence>
<sequence>MGYEKETDDKEYISHKEVSPKVDESLEQSTRNGQPAKSELPAKGLAQLVGKDVNALRAALGEPSRTDLSAYGYSWLVFNRTPNQYVQAGVGNGKVVTIYAIGENIDTAPFTIGEPGEKIFSIHPINPVVEFEYKGSSYKFEMSEDDMNSRPLMALGNIFVQLYIDRFTGKLSSIRFLDAETLIKQLPYEVVYRGKLIEADEPTEDDWDEIQESAQRQIFDITNMIRKRHGLKELEWDEKTAVAAFAHSREMEEEDYFSHTSEVHGDLADRLKEAEIAYESAGENIAANYLDSPEVAEGWMNSDGHREALLNEEFTHIGVGVYRKHYTQNFIKK</sequence>
<gene>
    <name evidence="4" type="ORF">D1970_03300</name>
</gene>
<evidence type="ECO:0000313" key="4">
    <source>
        <dbReference type="EMBL" id="RID88139.1"/>
    </source>
</evidence>
<dbReference type="InterPro" id="IPR029410">
    <property type="entry name" value="CAP_assoc"/>
</dbReference>
<feature type="compositionally biased region" description="Basic and acidic residues" evidence="1">
    <location>
        <begin position="1"/>
        <end position="24"/>
    </location>
</feature>
<dbReference type="InterPro" id="IPR035940">
    <property type="entry name" value="CAP_sf"/>
</dbReference>
<keyword evidence="5" id="KW-1185">Reference proteome</keyword>
<evidence type="ECO:0000313" key="5">
    <source>
        <dbReference type="Proteomes" id="UP000265816"/>
    </source>
</evidence>
<evidence type="ECO:0000259" key="3">
    <source>
        <dbReference type="Pfam" id="PF14504"/>
    </source>
</evidence>
<dbReference type="SUPFAM" id="SSF55797">
    <property type="entry name" value="PR-1-like"/>
    <property type="match status" value="1"/>
</dbReference>